<proteinExistence type="predicted"/>
<dbReference type="Proteomes" id="UP001596380">
    <property type="component" value="Unassembled WGS sequence"/>
</dbReference>
<sequence>MTKRWACYAWQGPRQAARGTVPAEDWRTPEGAVEFLRRALSDHGLYSRSEIVAALGDLRKGRPVAVAHELADGGHLHIEILPPKG</sequence>
<reference evidence="2" key="1">
    <citation type="journal article" date="2019" name="Int. J. Syst. Evol. Microbiol.">
        <title>The Global Catalogue of Microorganisms (GCM) 10K type strain sequencing project: providing services to taxonomists for standard genome sequencing and annotation.</title>
        <authorList>
            <consortium name="The Broad Institute Genomics Platform"/>
            <consortium name="The Broad Institute Genome Sequencing Center for Infectious Disease"/>
            <person name="Wu L."/>
            <person name="Ma J."/>
        </authorList>
    </citation>
    <scope>NUCLEOTIDE SEQUENCE [LARGE SCALE GENOMIC DNA]</scope>
    <source>
        <strain evidence="2">JCM 3369</strain>
    </source>
</reference>
<gene>
    <name evidence="1" type="ORF">ACFQKB_43425</name>
</gene>
<dbReference type="EMBL" id="JBHSXS010000057">
    <property type="protein sequence ID" value="MFC6886676.1"/>
    <property type="molecule type" value="Genomic_DNA"/>
</dbReference>
<name>A0ABW2D0C7_9ACTN</name>
<comment type="caution">
    <text evidence="1">The sequence shown here is derived from an EMBL/GenBank/DDBJ whole genome shotgun (WGS) entry which is preliminary data.</text>
</comment>
<protein>
    <submittedName>
        <fullName evidence="1">Uncharacterized protein</fullName>
    </submittedName>
</protein>
<keyword evidence="2" id="KW-1185">Reference proteome</keyword>
<evidence type="ECO:0000313" key="1">
    <source>
        <dbReference type="EMBL" id="MFC6886676.1"/>
    </source>
</evidence>
<evidence type="ECO:0000313" key="2">
    <source>
        <dbReference type="Proteomes" id="UP001596380"/>
    </source>
</evidence>
<accession>A0ABW2D0C7</accession>
<organism evidence="1 2">
    <name type="scientific">Actinomadura yumaensis</name>
    <dbReference type="NCBI Taxonomy" id="111807"/>
    <lineage>
        <taxon>Bacteria</taxon>
        <taxon>Bacillati</taxon>
        <taxon>Actinomycetota</taxon>
        <taxon>Actinomycetes</taxon>
        <taxon>Streptosporangiales</taxon>
        <taxon>Thermomonosporaceae</taxon>
        <taxon>Actinomadura</taxon>
    </lineage>
</organism>
<dbReference type="RefSeq" id="WP_160823651.1">
    <property type="nucleotide sequence ID" value="NZ_JBHSXE010000001.1"/>
</dbReference>